<dbReference type="Proteomes" id="UP000541470">
    <property type="component" value="Unassembled WGS sequence"/>
</dbReference>
<keyword evidence="1" id="KW-0456">Lyase</keyword>
<dbReference type="SUPFAM" id="SSF51182">
    <property type="entry name" value="RmlC-like cupins"/>
    <property type="match status" value="1"/>
</dbReference>
<dbReference type="GO" id="GO:0047869">
    <property type="term" value="F:dimethylpropiothetin dethiomethylase activity"/>
    <property type="evidence" value="ECO:0007669"/>
    <property type="project" value="InterPro"/>
</dbReference>
<dbReference type="AlphaFoldDB" id="A0A7Y0AW96"/>
<dbReference type="InterPro" id="IPR014710">
    <property type="entry name" value="RmlC-like_jellyroll"/>
</dbReference>
<dbReference type="Pfam" id="PF16867">
    <property type="entry name" value="DMSP_lyase"/>
    <property type="match status" value="1"/>
</dbReference>
<protein>
    <submittedName>
        <fullName evidence="1">Dimethlysulfonioproprionate lyase DddL</fullName>
    </submittedName>
</protein>
<dbReference type="RefSeq" id="WP_169590179.1">
    <property type="nucleotide sequence ID" value="NZ_JABBGK010000002.1"/>
</dbReference>
<proteinExistence type="predicted"/>
<evidence type="ECO:0000313" key="2">
    <source>
        <dbReference type="Proteomes" id="UP000541470"/>
    </source>
</evidence>
<gene>
    <name evidence="1" type="ORF">HHL25_10750</name>
</gene>
<name>A0A7Y0AW96_9HYPH</name>
<dbReference type="EMBL" id="JABBGK010000002">
    <property type="protein sequence ID" value="NML74601.1"/>
    <property type="molecule type" value="Genomic_DNA"/>
</dbReference>
<dbReference type="InterPro" id="IPR031723">
    <property type="entry name" value="DMSP_lyase"/>
</dbReference>
<reference evidence="1 2" key="1">
    <citation type="submission" date="2020-04" db="EMBL/GenBank/DDBJ databases">
        <title>Rhizobium sp. S-51 isolated from soil.</title>
        <authorList>
            <person name="Dahal R.H."/>
        </authorList>
    </citation>
    <scope>NUCLEOTIDE SEQUENCE [LARGE SCALE GENOMIC DNA]</scope>
    <source>
        <strain evidence="1 2">S-51</strain>
    </source>
</reference>
<keyword evidence="2" id="KW-1185">Reference proteome</keyword>
<accession>A0A7Y0AW96</accession>
<sequence>MRQHLSDAPDWRYLVREFHTLYRNAPCGGSEPIRRHLRRVVDTLDAVLAEDPEVLPRTPETRPVTAHLPRALDLGSRNTMAGLSDALARVRDGLTWEYGYAEVPAALAPNYAYCEILGPQGPVRADGLILGFVLFAPDTVYPQHSHRDIEESYISVAGDWSQNDFGVHAPGCLVFNPPGNEHRITTGPDNPCLLAWAWIGPAERLAAPGMVFS</sequence>
<evidence type="ECO:0000313" key="1">
    <source>
        <dbReference type="EMBL" id="NML74601.1"/>
    </source>
</evidence>
<comment type="caution">
    <text evidence="1">The sequence shown here is derived from an EMBL/GenBank/DDBJ whole genome shotgun (WGS) entry which is preliminary data.</text>
</comment>
<dbReference type="InterPro" id="IPR011051">
    <property type="entry name" value="RmlC_Cupin_sf"/>
</dbReference>
<dbReference type="Gene3D" id="2.60.120.10">
    <property type="entry name" value="Jelly Rolls"/>
    <property type="match status" value="1"/>
</dbReference>
<organism evidence="1 2">
    <name type="scientific">Rhizobium terricola</name>
    <dbReference type="NCBI Taxonomy" id="2728849"/>
    <lineage>
        <taxon>Bacteria</taxon>
        <taxon>Pseudomonadati</taxon>
        <taxon>Pseudomonadota</taxon>
        <taxon>Alphaproteobacteria</taxon>
        <taxon>Hyphomicrobiales</taxon>
        <taxon>Rhizobiaceae</taxon>
        <taxon>Rhizobium/Agrobacterium group</taxon>
        <taxon>Rhizobium</taxon>
    </lineage>
</organism>